<evidence type="ECO:0000313" key="3">
    <source>
        <dbReference type="Proteomes" id="UP000307602"/>
    </source>
</evidence>
<name>A0A4S1DYD0_9FLAO</name>
<keyword evidence="1" id="KW-1133">Transmembrane helix</keyword>
<organism evidence="2 3">
    <name type="scientific">Flavivirga rizhaonensis</name>
    <dbReference type="NCBI Taxonomy" id="2559571"/>
    <lineage>
        <taxon>Bacteria</taxon>
        <taxon>Pseudomonadati</taxon>
        <taxon>Bacteroidota</taxon>
        <taxon>Flavobacteriia</taxon>
        <taxon>Flavobacteriales</taxon>
        <taxon>Flavobacteriaceae</taxon>
        <taxon>Flavivirga</taxon>
    </lineage>
</organism>
<keyword evidence="3" id="KW-1185">Reference proteome</keyword>
<sequence>MEYLSDNLLIQTLFLFLAIAGLINIFYPFTIRKELNKKDVELELNKFEENLIEDLEFKKQLEDL</sequence>
<evidence type="ECO:0000313" key="2">
    <source>
        <dbReference type="EMBL" id="TGV02552.1"/>
    </source>
</evidence>
<keyword evidence="1" id="KW-0472">Membrane</keyword>
<dbReference type="EMBL" id="SRSO01000012">
    <property type="protein sequence ID" value="TGV02552.1"/>
    <property type="molecule type" value="Genomic_DNA"/>
</dbReference>
<proteinExistence type="predicted"/>
<evidence type="ECO:0000256" key="1">
    <source>
        <dbReference type="SAM" id="Phobius"/>
    </source>
</evidence>
<reference evidence="2 3" key="1">
    <citation type="submission" date="2019-04" db="EMBL/GenBank/DDBJ databases">
        <authorList>
            <person name="Liu A."/>
        </authorList>
    </citation>
    <scope>NUCLEOTIDE SEQUENCE [LARGE SCALE GENOMIC DNA]</scope>
    <source>
        <strain evidence="2 3">RZ03</strain>
    </source>
</reference>
<protein>
    <submittedName>
        <fullName evidence="2">Uncharacterized protein</fullName>
    </submittedName>
</protein>
<dbReference type="Proteomes" id="UP000307602">
    <property type="component" value="Unassembled WGS sequence"/>
</dbReference>
<comment type="caution">
    <text evidence="2">The sequence shown here is derived from an EMBL/GenBank/DDBJ whole genome shotgun (WGS) entry which is preliminary data.</text>
</comment>
<dbReference type="RefSeq" id="WP_135877099.1">
    <property type="nucleotide sequence ID" value="NZ_SRSO01000012.1"/>
</dbReference>
<feature type="transmembrane region" description="Helical" evidence="1">
    <location>
        <begin position="12"/>
        <end position="29"/>
    </location>
</feature>
<accession>A0A4S1DYD0</accession>
<dbReference type="AlphaFoldDB" id="A0A4S1DYD0"/>
<gene>
    <name evidence="2" type="ORF">EM932_10265</name>
</gene>
<keyword evidence="1" id="KW-0812">Transmembrane</keyword>